<dbReference type="EMBL" id="MFJD01000006">
    <property type="protein sequence ID" value="OGG03778.1"/>
    <property type="molecule type" value="Genomic_DNA"/>
</dbReference>
<evidence type="ECO:0000256" key="3">
    <source>
        <dbReference type="SAM" id="Phobius"/>
    </source>
</evidence>
<dbReference type="GO" id="GO:1901137">
    <property type="term" value="P:carbohydrate derivative biosynthetic process"/>
    <property type="evidence" value="ECO:0007669"/>
    <property type="project" value="UniProtKB-ARBA"/>
</dbReference>
<evidence type="ECO:0000259" key="4">
    <source>
        <dbReference type="Pfam" id="PF03033"/>
    </source>
</evidence>
<gene>
    <name evidence="6" type="ORF">A2Z33_04805</name>
</gene>
<dbReference type="Pfam" id="PF04101">
    <property type="entry name" value="Glyco_tran_28_C"/>
    <property type="match status" value="1"/>
</dbReference>
<feature type="transmembrane region" description="Helical" evidence="3">
    <location>
        <begin position="86"/>
        <end position="106"/>
    </location>
</feature>
<sequence length="359" mass="39310">MASVEAFREYHPEWNVFVIGREHAFEGDPTVSEEAAAAGMLGARFYPLRTGRLTRTWTSGTLTSLLKVPLGIAGAFTLLRRHRPDIILSFGGYIALPVVIAGWVLGIPAITHEQASVPGLANRIIGIFAKKILTAFPDTVRAFPAAKTKFIGLPLRSVILHPPLSSDITAGKGPVIYITGGTTGSDSINRLVYPIASRLAARYTVIHQVGRRWINEARRFRNTLRGDKRRRYLVFPYLDAQDHAYILFRMHFLVGRSGANTVYELGVTGKPALLIPLPWSAAGEQQANAGILVRQGSAKSLNQYQLTPEKLISEIIDFSGGIDASLAGARKHRTDWPTGAQLSIVSEIVEYLSFRGGNK</sequence>
<protein>
    <recommendedName>
        <fullName evidence="8">Undecaprenyldiphospho-muramoylpentapeptide beta-N-acetylglucosaminyltransferase</fullName>
    </recommendedName>
</protein>
<feature type="domain" description="Glycosyltransferase family 28 N-terminal" evidence="4">
    <location>
        <begin position="42"/>
        <end position="133"/>
    </location>
</feature>
<dbReference type="CDD" id="cd03785">
    <property type="entry name" value="GT28_MurG"/>
    <property type="match status" value="1"/>
</dbReference>
<dbReference type="GO" id="GO:0016758">
    <property type="term" value="F:hexosyltransferase activity"/>
    <property type="evidence" value="ECO:0007669"/>
    <property type="project" value="InterPro"/>
</dbReference>
<dbReference type="Gene3D" id="3.40.50.2000">
    <property type="entry name" value="Glycogen Phosphorylase B"/>
    <property type="match status" value="2"/>
</dbReference>
<dbReference type="Proteomes" id="UP000178448">
    <property type="component" value="Unassembled WGS sequence"/>
</dbReference>
<keyword evidence="3" id="KW-0472">Membrane</keyword>
<keyword evidence="1" id="KW-0328">Glycosyltransferase</keyword>
<proteinExistence type="predicted"/>
<accession>A0A1F5YU88</accession>
<evidence type="ECO:0000313" key="6">
    <source>
        <dbReference type="EMBL" id="OGG03778.1"/>
    </source>
</evidence>
<dbReference type="SUPFAM" id="SSF53756">
    <property type="entry name" value="UDP-Glycosyltransferase/glycogen phosphorylase"/>
    <property type="match status" value="1"/>
</dbReference>
<keyword evidence="3" id="KW-1133">Transmembrane helix</keyword>
<evidence type="ECO:0008006" key="8">
    <source>
        <dbReference type="Google" id="ProtNLM"/>
    </source>
</evidence>
<dbReference type="PANTHER" id="PTHR21015:SF27">
    <property type="entry name" value="UDP-N-ACETYLGLUCOSAMINE--N-ACETYLMURAMYL-(PENTAPEPTIDE) PYROPHOSPHORYL-UNDECAPRENOL N-ACETYLGLUCOSAMINE TRANSFERASE"/>
    <property type="match status" value="1"/>
</dbReference>
<evidence type="ECO:0000259" key="5">
    <source>
        <dbReference type="Pfam" id="PF04101"/>
    </source>
</evidence>
<evidence type="ECO:0000256" key="2">
    <source>
        <dbReference type="ARBA" id="ARBA00022679"/>
    </source>
</evidence>
<dbReference type="PANTHER" id="PTHR21015">
    <property type="entry name" value="UDP-N-ACETYLGLUCOSAMINE--N-ACETYLMURAMYL-(PENTAPEPTIDE) PYROPHOSPHORYL-UNDECAPRENOL N-ACETYLGLUCOSAMINE TRANSFERASE 1"/>
    <property type="match status" value="1"/>
</dbReference>
<dbReference type="InterPro" id="IPR004276">
    <property type="entry name" value="GlycoTrans_28_N"/>
</dbReference>
<evidence type="ECO:0000256" key="1">
    <source>
        <dbReference type="ARBA" id="ARBA00022676"/>
    </source>
</evidence>
<dbReference type="STRING" id="1798374.A2Z33_04805"/>
<organism evidence="6 7">
    <name type="scientific">Candidatus Gottesmanbacteria bacterium RBG_16_52_11</name>
    <dbReference type="NCBI Taxonomy" id="1798374"/>
    <lineage>
        <taxon>Bacteria</taxon>
        <taxon>Candidatus Gottesmaniibacteriota</taxon>
    </lineage>
</organism>
<feature type="transmembrane region" description="Helical" evidence="3">
    <location>
        <begin position="57"/>
        <end position="79"/>
    </location>
</feature>
<keyword evidence="3" id="KW-0812">Transmembrane</keyword>
<name>A0A1F5YU88_9BACT</name>
<dbReference type="InterPro" id="IPR007235">
    <property type="entry name" value="Glyco_trans_28_C"/>
</dbReference>
<keyword evidence="2" id="KW-0808">Transferase</keyword>
<comment type="caution">
    <text evidence="6">The sequence shown here is derived from an EMBL/GenBank/DDBJ whole genome shotgun (WGS) entry which is preliminary data.</text>
</comment>
<reference evidence="6 7" key="1">
    <citation type="journal article" date="2016" name="Nat. Commun.">
        <title>Thousands of microbial genomes shed light on interconnected biogeochemical processes in an aquifer system.</title>
        <authorList>
            <person name="Anantharaman K."/>
            <person name="Brown C.T."/>
            <person name="Hug L.A."/>
            <person name="Sharon I."/>
            <person name="Castelle C.J."/>
            <person name="Probst A.J."/>
            <person name="Thomas B.C."/>
            <person name="Singh A."/>
            <person name="Wilkins M.J."/>
            <person name="Karaoz U."/>
            <person name="Brodie E.L."/>
            <person name="Williams K.H."/>
            <person name="Hubbard S.S."/>
            <person name="Banfield J.F."/>
        </authorList>
    </citation>
    <scope>NUCLEOTIDE SEQUENCE [LARGE SCALE GENOMIC DNA]</scope>
</reference>
<dbReference type="AlphaFoldDB" id="A0A1F5YU88"/>
<dbReference type="GO" id="GO:0005975">
    <property type="term" value="P:carbohydrate metabolic process"/>
    <property type="evidence" value="ECO:0007669"/>
    <property type="project" value="InterPro"/>
</dbReference>
<dbReference type="Pfam" id="PF03033">
    <property type="entry name" value="Glyco_transf_28"/>
    <property type="match status" value="1"/>
</dbReference>
<evidence type="ECO:0000313" key="7">
    <source>
        <dbReference type="Proteomes" id="UP000178448"/>
    </source>
</evidence>
<feature type="domain" description="Glycosyl transferase family 28 C-terminal" evidence="5">
    <location>
        <begin position="175"/>
        <end position="316"/>
    </location>
</feature>